<keyword evidence="2" id="KW-1185">Reference proteome</keyword>
<accession>A0ABU1STE5</accession>
<dbReference type="InterPro" id="IPR009014">
    <property type="entry name" value="Transketo_C/PFOR_II"/>
</dbReference>
<organism evidence="1 2">
    <name type="scientific">Rhizobium miluonense</name>
    <dbReference type="NCBI Taxonomy" id="411945"/>
    <lineage>
        <taxon>Bacteria</taxon>
        <taxon>Pseudomonadati</taxon>
        <taxon>Pseudomonadota</taxon>
        <taxon>Alphaproteobacteria</taxon>
        <taxon>Hyphomicrobiales</taxon>
        <taxon>Rhizobiaceae</taxon>
        <taxon>Rhizobium/Agrobacterium group</taxon>
        <taxon>Rhizobium</taxon>
    </lineage>
</organism>
<comment type="caution">
    <text evidence="1">The sequence shown here is derived from an EMBL/GenBank/DDBJ whole genome shotgun (WGS) entry which is preliminary data.</text>
</comment>
<dbReference type="EMBL" id="JAVDUP010000005">
    <property type="protein sequence ID" value="MDR6902251.1"/>
    <property type="molecule type" value="Genomic_DNA"/>
</dbReference>
<gene>
    <name evidence="1" type="ORF">J2W52_003884</name>
</gene>
<evidence type="ECO:0000313" key="2">
    <source>
        <dbReference type="Proteomes" id="UP001250791"/>
    </source>
</evidence>
<reference evidence="1 2" key="1">
    <citation type="submission" date="2023-07" db="EMBL/GenBank/DDBJ databases">
        <title>Sorghum-associated microbial communities from plants grown in Nebraska, USA.</title>
        <authorList>
            <person name="Schachtman D."/>
        </authorList>
    </citation>
    <scope>NUCLEOTIDE SEQUENCE [LARGE SCALE GENOMIC DNA]</scope>
    <source>
        <strain evidence="1 2">3199</strain>
    </source>
</reference>
<name>A0ABU1STE5_9HYPH</name>
<proteinExistence type="predicted"/>
<dbReference type="Gene3D" id="3.40.50.920">
    <property type="match status" value="1"/>
</dbReference>
<protein>
    <submittedName>
        <fullName evidence="1">Phosphoketolase</fullName>
    </submittedName>
</protein>
<sequence length="36" mass="4401">MPDDVNGLKAKLVTHHDYVRRHGEDMPEVLDWRWKR</sequence>
<evidence type="ECO:0000313" key="1">
    <source>
        <dbReference type="EMBL" id="MDR6902251.1"/>
    </source>
</evidence>
<dbReference type="Proteomes" id="UP001250791">
    <property type="component" value="Unassembled WGS sequence"/>
</dbReference>